<evidence type="ECO:0000259" key="6">
    <source>
        <dbReference type="PROSITE" id="PS50978"/>
    </source>
</evidence>
<name>Q817J6_BACCR</name>
<dbReference type="HOGENOM" id="CLU_092243_2_0_9"/>
<dbReference type="PATRIC" id="fig|226900.8.peg.4706"/>
<comment type="subcellular location">
    <subcellularLocation>
        <location evidence="1">Secreted</location>
        <location evidence="1">Cell wall</location>
        <topology evidence="1">Peptidoglycan-anchor</topology>
    </subcellularLocation>
</comment>
<evidence type="ECO:0000256" key="4">
    <source>
        <dbReference type="ARBA" id="ARBA00022729"/>
    </source>
</evidence>
<feature type="domain" description="NEAT" evidence="6">
    <location>
        <begin position="39"/>
        <end position="158"/>
    </location>
</feature>
<reference evidence="7 8" key="1">
    <citation type="journal article" date="2003" name="Nature">
        <title>Genome sequence of Bacillus cereus and comparative analysis with Bacillus anthracis.</title>
        <authorList>
            <person name="Ivanova N."/>
            <person name="Sorokin A."/>
            <person name="Anderson I."/>
            <person name="Galleron N."/>
            <person name="Candelon B."/>
            <person name="Kapatral V."/>
            <person name="Bhattacharyya A."/>
            <person name="Reznik G."/>
            <person name="Mikhailova N."/>
            <person name="Lapidus A."/>
            <person name="Chu L."/>
            <person name="Mazur M."/>
            <person name="Goltsman E."/>
            <person name="Larsen N."/>
            <person name="D'Souza M."/>
            <person name="Walunas T."/>
            <person name="Grechkin Y."/>
            <person name="Pusch G."/>
            <person name="Haselkorn R."/>
            <person name="Fonstein M."/>
            <person name="Ehrlich S.D."/>
            <person name="Overbeek R."/>
            <person name="Kyrpides N."/>
        </authorList>
    </citation>
    <scope>NUCLEOTIDE SEQUENCE [LARGE SCALE GENOMIC DNA]</scope>
    <source>
        <strain evidence="8">ATCC 14579 / DSM 31 / CCUG 7414 / JCM 2152 / NBRC 15305 / NCIMB 9373 / NCTC 2599 / NRRL B-3711</strain>
    </source>
</reference>
<dbReference type="SUPFAM" id="SSF158911">
    <property type="entry name" value="NEAT domain-like"/>
    <property type="match status" value="1"/>
</dbReference>
<evidence type="ECO:0000313" key="7">
    <source>
        <dbReference type="EMBL" id="AAP11456.1"/>
    </source>
</evidence>
<evidence type="ECO:0000256" key="5">
    <source>
        <dbReference type="ARBA" id="ARBA00023088"/>
    </source>
</evidence>
<dbReference type="Pfam" id="PF05031">
    <property type="entry name" value="NEAT"/>
    <property type="match status" value="1"/>
</dbReference>
<dbReference type="SMART" id="SM00725">
    <property type="entry name" value="NEAT"/>
    <property type="match status" value="1"/>
</dbReference>
<accession>Q817J6</accession>
<dbReference type="CDD" id="cd06920">
    <property type="entry name" value="NEAT"/>
    <property type="match status" value="1"/>
</dbReference>
<dbReference type="InterPro" id="IPR037250">
    <property type="entry name" value="NEAT_dom_sf"/>
</dbReference>
<dbReference type="EMBL" id="AE016877">
    <property type="protein sequence ID" value="AAP11456.1"/>
    <property type="molecule type" value="Genomic_DNA"/>
</dbReference>
<dbReference type="AlphaFoldDB" id="Q817J6"/>
<dbReference type="InterPro" id="IPR006635">
    <property type="entry name" value="NEAT_dom"/>
</dbReference>
<keyword evidence="3" id="KW-0964">Secreted</keyword>
<dbReference type="PANTHER" id="PTHR37824:SF1">
    <property type="entry name" value="IRON-REGULATED SURFACE DETERMINANT PROTEIN C"/>
    <property type="match status" value="1"/>
</dbReference>
<protein>
    <submittedName>
        <fullName evidence="7">Cell surface protein</fullName>
    </submittedName>
</protein>
<dbReference type="InterPro" id="IPR050436">
    <property type="entry name" value="IsdA"/>
</dbReference>
<keyword evidence="8" id="KW-1185">Reference proteome</keyword>
<proteinExistence type="predicted"/>
<evidence type="ECO:0000313" key="8">
    <source>
        <dbReference type="Proteomes" id="UP000001417"/>
    </source>
</evidence>
<evidence type="ECO:0000256" key="3">
    <source>
        <dbReference type="ARBA" id="ARBA00022525"/>
    </source>
</evidence>
<dbReference type="Gene3D" id="2.60.40.1850">
    <property type="match status" value="1"/>
</dbReference>
<dbReference type="MetOSite" id="Q817J6"/>
<keyword evidence="2" id="KW-0134">Cell wall</keyword>
<keyword evidence="5" id="KW-0572">Peptidoglycan-anchor</keyword>
<sequence>MKGDEYMFKQFKMIIAVFAVLFTFIATLGLQDAKAATKLADGKYNIAFTVWKGDKDESSRMNSYFESPATLTVKNGKQYVSFKVKDSASIKSFQVEKDGQFVETTVLSENKKDNTRVVEFEVADLSKKLNGKVKINIPIINYNASYDIRFVFDGNSIK</sequence>
<keyword evidence="4" id="KW-0732">Signal</keyword>
<organism evidence="7 8">
    <name type="scientific">Bacillus cereus (strain ATCC 14579 / DSM 31 / CCUG 7414 / JCM 2152 / NBRC 15305 / NCIMB 9373 / NCTC 2599 / NRRL B-3711)</name>
    <dbReference type="NCBI Taxonomy" id="226900"/>
    <lineage>
        <taxon>Bacteria</taxon>
        <taxon>Bacillati</taxon>
        <taxon>Bacillota</taxon>
        <taxon>Bacilli</taxon>
        <taxon>Bacillales</taxon>
        <taxon>Bacillaceae</taxon>
        <taxon>Bacillus</taxon>
        <taxon>Bacillus cereus group</taxon>
    </lineage>
</organism>
<evidence type="ECO:0000256" key="1">
    <source>
        <dbReference type="ARBA" id="ARBA00004168"/>
    </source>
</evidence>
<gene>
    <name evidence="7" type="ordered locus">BC_4548</name>
</gene>
<dbReference type="PANTHER" id="PTHR37824">
    <property type="entry name" value="IRON-REGULATED SURFACE DETERMINANT PROTEIN C"/>
    <property type="match status" value="1"/>
</dbReference>
<dbReference type="Proteomes" id="UP000001417">
    <property type="component" value="Chromosome"/>
</dbReference>
<dbReference type="PROSITE" id="PS50978">
    <property type="entry name" value="NEAT"/>
    <property type="match status" value="1"/>
</dbReference>
<evidence type="ECO:0000256" key="2">
    <source>
        <dbReference type="ARBA" id="ARBA00022512"/>
    </source>
</evidence>
<dbReference type="KEGG" id="bce:BC4548"/>